<feature type="non-terminal residue" evidence="11">
    <location>
        <position position="101"/>
    </location>
</feature>
<evidence type="ECO:0000256" key="5">
    <source>
        <dbReference type="ARBA" id="ARBA00022679"/>
    </source>
</evidence>
<sequence>IIVIPVLIGLLFEFSFMVPVRTLVAEAPVLHLCQDWAVGFVFFKLWRTLVLLNHGIVLVDEGWRIKFERVRDNDFLKLPRHWMLQEILIPIVMNLLMSLCV</sequence>
<name>A0AA41SA51_PAPNU</name>
<dbReference type="GO" id="GO:0005789">
    <property type="term" value="C:endoplasmic reticulum membrane"/>
    <property type="evidence" value="ECO:0007669"/>
    <property type="project" value="TreeGrafter"/>
</dbReference>
<keyword evidence="5" id="KW-0808">Transferase</keyword>
<evidence type="ECO:0000256" key="4">
    <source>
        <dbReference type="ARBA" id="ARBA00012483"/>
    </source>
</evidence>
<dbReference type="EMBL" id="JAJJMA010102221">
    <property type="protein sequence ID" value="MCL7030473.1"/>
    <property type="molecule type" value="Genomic_DNA"/>
</dbReference>
<dbReference type="PANTHER" id="PTHR13145:SF0">
    <property type="entry name" value="E3 UBIQUITIN-PROTEIN LIGASE MARCHF6"/>
    <property type="match status" value="1"/>
</dbReference>
<evidence type="ECO:0000313" key="12">
    <source>
        <dbReference type="Proteomes" id="UP001177140"/>
    </source>
</evidence>
<keyword evidence="8" id="KW-1133">Transmembrane helix</keyword>
<dbReference type="InterPro" id="IPR056521">
    <property type="entry name" value="MARCHF6-like_C"/>
</dbReference>
<comment type="catalytic activity">
    <reaction evidence="1">
        <text>S-ubiquitinyl-[E2 ubiquitin-conjugating enzyme]-L-cysteine + [acceptor protein]-L-lysine = [E2 ubiquitin-conjugating enzyme]-L-cysteine + N(6)-ubiquitinyl-[acceptor protein]-L-lysine.</text>
        <dbReference type="EC" id="2.3.2.27"/>
    </reaction>
</comment>
<dbReference type="GO" id="GO:0061630">
    <property type="term" value="F:ubiquitin protein ligase activity"/>
    <property type="evidence" value="ECO:0007669"/>
    <property type="project" value="UniProtKB-EC"/>
</dbReference>
<keyword evidence="6" id="KW-0812">Transmembrane</keyword>
<evidence type="ECO:0000256" key="1">
    <source>
        <dbReference type="ARBA" id="ARBA00000900"/>
    </source>
</evidence>
<feature type="non-terminal residue" evidence="11">
    <location>
        <position position="1"/>
    </location>
</feature>
<dbReference type="EC" id="2.3.2.27" evidence="4"/>
<keyword evidence="12" id="KW-1185">Reference proteome</keyword>
<comment type="pathway">
    <text evidence="3">Protein modification; protein ubiquitination.</text>
</comment>
<gene>
    <name evidence="11" type="ORF">MKW94_016802</name>
</gene>
<dbReference type="Proteomes" id="UP001177140">
    <property type="component" value="Unassembled WGS sequence"/>
</dbReference>
<protein>
    <recommendedName>
        <fullName evidence="4">RING-type E3 ubiquitin transferase</fullName>
        <ecNumber evidence="4">2.3.2.27</ecNumber>
    </recommendedName>
</protein>
<feature type="domain" description="E3 ubiquitin-protein ligase MARCHF6-like C-terminal" evidence="10">
    <location>
        <begin position="1"/>
        <end position="101"/>
    </location>
</feature>
<dbReference type="AlphaFoldDB" id="A0AA41SA51"/>
<keyword evidence="7" id="KW-0833">Ubl conjugation pathway</keyword>
<dbReference type="GO" id="GO:0036503">
    <property type="term" value="P:ERAD pathway"/>
    <property type="evidence" value="ECO:0007669"/>
    <property type="project" value="TreeGrafter"/>
</dbReference>
<organism evidence="11 12">
    <name type="scientific">Papaver nudicaule</name>
    <name type="common">Iceland poppy</name>
    <dbReference type="NCBI Taxonomy" id="74823"/>
    <lineage>
        <taxon>Eukaryota</taxon>
        <taxon>Viridiplantae</taxon>
        <taxon>Streptophyta</taxon>
        <taxon>Embryophyta</taxon>
        <taxon>Tracheophyta</taxon>
        <taxon>Spermatophyta</taxon>
        <taxon>Magnoliopsida</taxon>
        <taxon>Ranunculales</taxon>
        <taxon>Papaveraceae</taxon>
        <taxon>Papaveroideae</taxon>
        <taxon>Papaver</taxon>
    </lineage>
</organism>
<reference evidence="11" key="1">
    <citation type="submission" date="2022-03" db="EMBL/GenBank/DDBJ databases">
        <title>A functionally conserved STORR gene fusion in Papaver species that diverged 16.8 million years ago.</title>
        <authorList>
            <person name="Catania T."/>
        </authorList>
    </citation>
    <scope>NUCLEOTIDE SEQUENCE</scope>
    <source>
        <strain evidence="11">S-191538</strain>
    </source>
</reference>
<evidence type="ECO:0000256" key="8">
    <source>
        <dbReference type="ARBA" id="ARBA00022989"/>
    </source>
</evidence>
<evidence type="ECO:0000259" key="10">
    <source>
        <dbReference type="Pfam" id="PF23113"/>
    </source>
</evidence>
<evidence type="ECO:0000256" key="6">
    <source>
        <dbReference type="ARBA" id="ARBA00022692"/>
    </source>
</evidence>
<evidence type="ECO:0000256" key="2">
    <source>
        <dbReference type="ARBA" id="ARBA00004141"/>
    </source>
</evidence>
<dbReference type="PANTHER" id="PTHR13145">
    <property type="entry name" value="SSM4 PROTEIN"/>
    <property type="match status" value="1"/>
</dbReference>
<evidence type="ECO:0000256" key="9">
    <source>
        <dbReference type="ARBA" id="ARBA00023136"/>
    </source>
</evidence>
<evidence type="ECO:0000313" key="11">
    <source>
        <dbReference type="EMBL" id="MCL7030473.1"/>
    </source>
</evidence>
<accession>A0AA41SA51</accession>
<evidence type="ECO:0000256" key="3">
    <source>
        <dbReference type="ARBA" id="ARBA00004906"/>
    </source>
</evidence>
<proteinExistence type="predicted"/>
<comment type="subcellular location">
    <subcellularLocation>
        <location evidence="2">Membrane</location>
        <topology evidence="2">Multi-pass membrane protein</topology>
    </subcellularLocation>
</comment>
<keyword evidence="9" id="KW-0472">Membrane</keyword>
<dbReference type="Pfam" id="PF23113">
    <property type="entry name" value="MARCHF6_C"/>
    <property type="match status" value="1"/>
</dbReference>
<evidence type="ECO:0000256" key="7">
    <source>
        <dbReference type="ARBA" id="ARBA00022786"/>
    </source>
</evidence>
<comment type="caution">
    <text evidence="11">The sequence shown here is derived from an EMBL/GenBank/DDBJ whole genome shotgun (WGS) entry which is preliminary data.</text>
</comment>